<dbReference type="Gramene" id="TraesARI6B03G03379540.1">
    <property type="protein sequence ID" value="TraesARI6B03G03379540.1.CDS1"/>
    <property type="gene ID" value="TraesARI6B03G03379540"/>
</dbReference>
<reference evidence="3" key="1">
    <citation type="submission" date="2018-08" db="EMBL/GenBank/DDBJ databases">
        <authorList>
            <person name="Rossello M."/>
        </authorList>
    </citation>
    <scope>NUCLEOTIDE SEQUENCE [LARGE SCALE GENOMIC DNA]</scope>
    <source>
        <strain evidence="3">cv. Chinese Spring</strain>
    </source>
</reference>
<accession>A0A3B6PEC8</accession>
<protein>
    <submittedName>
        <fullName evidence="3">Uncharacterized protein</fullName>
    </submittedName>
</protein>
<dbReference type="Gramene" id="TraesJUL6B03G03448410.1">
    <property type="protein sequence ID" value="TraesJUL6B03G03448410.1.CDS1"/>
    <property type="gene ID" value="TraesJUL6B03G03448410"/>
</dbReference>
<dbReference type="Gramene" id="TraesPARA_EIv1.0_1995110.1">
    <property type="protein sequence ID" value="TraesPARA_EIv1.0_1995110.1.CDS1"/>
    <property type="gene ID" value="TraesPARA_EIv1.0_1995110"/>
</dbReference>
<dbReference type="EnsemblPlants" id="TraesCS6B02G014200.1">
    <property type="protein sequence ID" value="TraesCS6B02G014200.1.cds1"/>
    <property type="gene ID" value="TraesCS6B02G014200"/>
</dbReference>
<dbReference type="Gramene" id="TraesSYM6B03G03364480.1">
    <property type="protein sequence ID" value="TraesSYM6B03G03364480.1.CDS1"/>
    <property type="gene ID" value="TraesSYM6B03G03364480"/>
</dbReference>
<feature type="signal peptide" evidence="2">
    <location>
        <begin position="1"/>
        <end position="31"/>
    </location>
</feature>
<reference evidence="3" key="2">
    <citation type="submission" date="2018-10" db="UniProtKB">
        <authorList>
            <consortium name="EnsemblPlants"/>
        </authorList>
    </citation>
    <scope>IDENTIFICATION</scope>
</reference>
<dbReference type="Gramene" id="TraesPARA_EIv1.0_1995130.1">
    <property type="protein sequence ID" value="TraesPARA_EIv1.0_1995130.1.CDS1"/>
    <property type="gene ID" value="TraesPARA_EIv1.0_1995130"/>
</dbReference>
<feature type="chain" id="PRO_5043178829" evidence="2">
    <location>
        <begin position="32"/>
        <end position="166"/>
    </location>
</feature>
<dbReference type="Proteomes" id="UP000019116">
    <property type="component" value="Chromosome 6B"/>
</dbReference>
<evidence type="ECO:0000256" key="1">
    <source>
        <dbReference type="SAM" id="MobiDB-lite"/>
    </source>
</evidence>
<proteinExistence type="predicted"/>
<dbReference type="Gramene" id="TraesCS6B03G0032400.1">
    <property type="protein sequence ID" value="TraesCS6B03G0032400.1.CDS1"/>
    <property type="gene ID" value="TraesCS6B03G0032400"/>
</dbReference>
<dbReference type="Gramene" id="TraesCS6B02G014200.1">
    <property type="protein sequence ID" value="TraesCS6B02G014200.1.cds1"/>
    <property type="gene ID" value="TraesCS6B02G014200"/>
</dbReference>
<name>A0A3B6PEC8_WHEAT</name>
<organism evidence="3">
    <name type="scientific">Triticum aestivum</name>
    <name type="common">Wheat</name>
    <dbReference type="NCBI Taxonomy" id="4565"/>
    <lineage>
        <taxon>Eukaryota</taxon>
        <taxon>Viridiplantae</taxon>
        <taxon>Streptophyta</taxon>
        <taxon>Embryophyta</taxon>
        <taxon>Tracheophyta</taxon>
        <taxon>Spermatophyta</taxon>
        <taxon>Magnoliopsida</taxon>
        <taxon>Liliopsida</taxon>
        <taxon>Poales</taxon>
        <taxon>Poaceae</taxon>
        <taxon>BOP clade</taxon>
        <taxon>Pooideae</taxon>
        <taxon>Triticodae</taxon>
        <taxon>Triticeae</taxon>
        <taxon>Triticinae</taxon>
        <taxon>Triticum</taxon>
    </lineage>
</organism>
<dbReference type="Gramene" id="TraesNOR6B03G03455570.1">
    <property type="protein sequence ID" value="TraesNOR6B03G03455570.1.CDS1"/>
    <property type="gene ID" value="TraesNOR6B03G03455570"/>
</dbReference>
<keyword evidence="4" id="KW-1185">Reference proteome</keyword>
<dbReference type="Gramene" id="TraesJAG6B03G03412950.1">
    <property type="protein sequence ID" value="TraesJAG6B03G03412950.1.CDS1"/>
    <property type="gene ID" value="TraesJAG6B03G03412950"/>
</dbReference>
<sequence>MGMGSNKRSSATVVVSCVVLGVALLVVGAHGRREGEKEIGGIAAPPTCYERCRHEPKEDIDACVKRCRSGLKGEEARGGGLGLLAGPAEGREQEVEARGGGGGGAGLLAMPTERAGREVEEKKKQADAAPVQLGYDPEFCSFMCRHIHDKGDCLQKCEAGPNEARG</sequence>
<evidence type="ECO:0000313" key="4">
    <source>
        <dbReference type="Proteomes" id="UP000019116"/>
    </source>
</evidence>
<dbReference type="Gramene" id="TraesCLE_scaffold_023927_01G000400.1">
    <property type="protein sequence ID" value="TraesCLE_scaffold_023927_01G000400.1"/>
    <property type="gene ID" value="TraesCLE_scaffold_023927_01G000400"/>
</dbReference>
<keyword evidence="2" id="KW-0732">Signal</keyword>
<dbReference type="Gramene" id="TraesCAD_scaffold_113344_01G000200.1">
    <property type="protein sequence ID" value="TraesCAD_scaffold_113344_01G000200.1"/>
    <property type="gene ID" value="TraesCAD_scaffold_113344_01G000200"/>
</dbReference>
<evidence type="ECO:0000256" key="2">
    <source>
        <dbReference type="SAM" id="SignalP"/>
    </source>
</evidence>
<feature type="region of interest" description="Disordered" evidence="1">
    <location>
        <begin position="78"/>
        <end position="109"/>
    </location>
</feature>
<dbReference type="AlphaFoldDB" id="A0A3B6PEC8"/>
<dbReference type="OrthoDB" id="10567220at2759"/>
<dbReference type="Gramene" id="TraesRN6B0100026400.1">
    <property type="protein sequence ID" value="TraesRN6B0100026400.1"/>
    <property type="gene ID" value="TraesRN6B0100026400"/>
</dbReference>
<evidence type="ECO:0000313" key="3">
    <source>
        <dbReference type="EnsemblPlants" id="TraesCS6B02G014200.1.cds1"/>
    </source>
</evidence>